<dbReference type="InterPro" id="IPR003004">
    <property type="entry name" value="GspF/PilC"/>
</dbReference>
<proteinExistence type="inferred from homology"/>
<evidence type="ECO:0000256" key="1">
    <source>
        <dbReference type="ARBA" id="ARBA00004429"/>
    </source>
</evidence>
<keyword evidence="7 8" id="KW-0472">Membrane</keyword>
<feature type="transmembrane region" description="Helical" evidence="8">
    <location>
        <begin position="375"/>
        <end position="396"/>
    </location>
</feature>
<dbReference type="EMBL" id="MHCD01000050">
    <property type="protein sequence ID" value="OGY12644.1"/>
    <property type="molecule type" value="Genomic_DNA"/>
</dbReference>
<protein>
    <recommendedName>
        <fullName evidence="9">Type II secretion system protein GspF domain-containing protein</fullName>
    </recommendedName>
</protein>
<sequence>MNVFKYQAKDQSGKKITGKVEAETGHDAARLLRERNLVAYRLAPQTPFFLLDFFNKATNKVSLADVSILTRQFSTMISAGLPITDALVIIRSQCTPQMLPIVNQILSDVQGGSSLAEAMGKHPKVFSQVYVSLIKAGESGGVLDKILSRLAENLENEREFQAKVKGAMIYPVVVVSGMAVVVSVMLIFVIPKITSIYQDFGAKLPTPTLILIGLSNGAQKYWWLVILIGAGIYYGFTLYKKTPGGRMKVDEWKFKIPIIGNLQKQVILTEFTRTLGLLVGSGIPILEALKVVSGAVDNVLVAQALTRAGEKIEKGFTLAYALSQEAKVFPAMLYQMLAVGEETGKVDETLLSVSNVFGQESEHTVRNLTTAIEPIIMIVLGVIVAALVIAVILPIFNLSSQF</sequence>
<evidence type="ECO:0000256" key="3">
    <source>
        <dbReference type="ARBA" id="ARBA00022475"/>
    </source>
</evidence>
<feature type="domain" description="Type II secretion system protein GspF" evidence="9">
    <location>
        <begin position="271"/>
        <end position="394"/>
    </location>
</feature>
<name>A0A1G1VAX7_9BACT</name>
<feature type="domain" description="Type II secretion system protein GspF" evidence="9">
    <location>
        <begin position="70"/>
        <end position="191"/>
    </location>
</feature>
<dbReference type="AlphaFoldDB" id="A0A1G1VAX7"/>
<keyword evidence="6 8" id="KW-1133">Transmembrane helix</keyword>
<dbReference type="Gene3D" id="1.20.81.30">
    <property type="entry name" value="Type II secretion system (T2SS), domain F"/>
    <property type="match status" value="2"/>
</dbReference>
<feature type="transmembrane region" description="Helical" evidence="8">
    <location>
        <begin position="168"/>
        <end position="190"/>
    </location>
</feature>
<dbReference type="InterPro" id="IPR018076">
    <property type="entry name" value="T2SS_GspF_dom"/>
</dbReference>
<evidence type="ECO:0000256" key="6">
    <source>
        <dbReference type="ARBA" id="ARBA00022989"/>
    </source>
</evidence>
<feature type="transmembrane region" description="Helical" evidence="8">
    <location>
        <begin position="221"/>
        <end position="239"/>
    </location>
</feature>
<dbReference type="PANTHER" id="PTHR30012">
    <property type="entry name" value="GENERAL SECRETION PATHWAY PROTEIN"/>
    <property type="match status" value="1"/>
</dbReference>
<dbReference type="GO" id="GO:0015628">
    <property type="term" value="P:protein secretion by the type II secretion system"/>
    <property type="evidence" value="ECO:0007669"/>
    <property type="project" value="TreeGrafter"/>
</dbReference>
<comment type="subcellular location">
    <subcellularLocation>
        <location evidence="1">Cell inner membrane</location>
        <topology evidence="1">Multi-pass membrane protein</topology>
    </subcellularLocation>
</comment>
<evidence type="ECO:0000313" key="10">
    <source>
        <dbReference type="EMBL" id="OGY12644.1"/>
    </source>
</evidence>
<evidence type="ECO:0000256" key="7">
    <source>
        <dbReference type="ARBA" id="ARBA00023136"/>
    </source>
</evidence>
<dbReference type="Proteomes" id="UP000177685">
    <property type="component" value="Unassembled WGS sequence"/>
</dbReference>
<evidence type="ECO:0000256" key="5">
    <source>
        <dbReference type="ARBA" id="ARBA00022692"/>
    </source>
</evidence>
<dbReference type="PANTHER" id="PTHR30012:SF7">
    <property type="entry name" value="PROTEIN TRANSPORT PROTEIN HOFC HOMOLOG"/>
    <property type="match status" value="1"/>
</dbReference>
<keyword evidence="3" id="KW-1003">Cell membrane</keyword>
<evidence type="ECO:0000313" key="11">
    <source>
        <dbReference type="Proteomes" id="UP000177685"/>
    </source>
</evidence>
<dbReference type="FunFam" id="1.20.81.30:FF:000001">
    <property type="entry name" value="Type II secretion system protein F"/>
    <property type="match status" value="2"/>
</dbReference>
<evidence type="ECO:0000256" key="4">
    <source>
        <dbReference type="ARBA" id="ARBA00022519"/>
    </source>
</evidence>
<comment type="caution">
    <text evidence="10">The sequence shown here is derived from an EMBL/GenBank/DDBJ whole genome shotgun (WGS) entry which is preliminary data.</text>
</comment>
<gene>
    <name evidence="10" type="ORF">A3A58_03010</name>
</gene>
<reference evidence="10 11" key="1">
    <citation type="journal article" date="2016" name="Nat. Commun.">
        <title>Thousands of microbial genomes shed light on interconnected biogeochemical processes in an aquifer system.</title>
        <authorList>
            <person name="Anantharaman K."/>
            <person name="Brown C.T."/>
            <person name="Hug L.A."/>
            <person name="Sharon I."/>
            <person name="Castelle C.J."/>
            <person name="Probst A.J."/>
            <person name="Thomas B.C."/>
            <person name="Singh A."/>
            <person name="Wilkins M.J."/>
            <person name="Karaoz U."/>
            <person name="Brodie E.L."/>
            <person name="Williams K.H."/>
            <person name="Hubbard S.S."/>
            <person name="Banfield J.F."/>
        </authorList>
    </citation>
    <scope>NUCLEOTIDE SEQUENCE [LARGE SCALE GENOMIC DNA]</scope>
</reference>
<evidence type="ECO:0000259" key="9">
    <source>
        <dbReference type="Pfam" id="PF00482"/>
    </source>
</evidence>
<dbReference type="Pfam" id="PF00482">
    <property type="entry name" value="T2SSF"/>
    <property type="match status" value="2"/>
</dbReference>
<evidence type="ECO:0000256" key="2">
    <source>
        <dbReference type="ARBA" id="ARBA00005745"/>
    </source>
</evidence>
<keyword evidence="5 8" id="KW-0812">Transmembrane</keyword>
<keyword evidence="4" id="KW-0997">Cell inner membrane</keyword>
<organism evidence="10 11">
    <name type="scientific">Candidatus Blackburnbacteria bacterium RIFCSPLOWO2_01_FULL_41_27</name>
    <dbReference type="NCBI Taxonomy" id="1797520"/>
    <lineage>
        <taxon>Bacteria</taxon>
        <taxon>Candidatus Blackburniibacteriota</taxon>
    </lineage>
</organism>
<accession>A0A1G1VAX7</accession>
<dbReference type="GO" id="GO:0005886">
    <property type="term" value="C:plasma membrane"/>
    <property type="evidence" value="ECO:0007669"/>
    <property type="project" value="UniProtKB-SubCell"/>
</dbReference>
<evidence type="ECO:0000256" key="8">
    <source>
        <dbReference type="SAM" id="Phobius"/>
    </source>
</evidence>
<dbReference type="PRINTS" id="PR00812">
    <property type="entry name" value="BCTERIALGSPF"/>
</dbReference>
<comment type="similarity">
    <text evidence="2">Belongs to the GSP F family.</text>
</comment>
<dbReference type="InterPro" id="IPR042094">
    <property type="entry name" value="T2SS_GspF_sf"/>
</dbReference>